<dbReference type="EMBL" id="CWOW01000004">
    <property type="protein sequence ID" value="CSA26175.1"/>
    <property type="molecule type" value="Genomic_DNA"/>
</dbReference>
<protein>
    <submittedName>
        <fullName evidence="1">Uncharacterized protein</fullName>
    </submittedName>
</protein>
<dbReference type="Proteomes" id="UP000044806">
    <property type="component" value="Unassembled WGS sequence"/>
</dbReference>
<accession>A0A655PKX7</accession>
<dbReference type="AlphaFoldDB" id="A0A655PKX7"/>
<sequence>MSFITFFRANVYFGYFLSHRSLGVQRFTKMALYHDSSRTCYLLNGTHITKLHSFIDWSKNKLA</sequence>
<gene>
    <name evidence="1" type="ORF">ERS013165_01161</name>
</gene>
<proteinExistence type="predicted"/>
<organism evidence="1 2">
    <name type="scientific">Vibrio cholerae</name>
    <dbReference type="NCBI Taxonomy" id="666"/>
    <lineage>
        <taxon>Bacteria</taxon>
        <taxon>Pseudomonadati</taxon>
        <taxon>Pseudomonadota</taxon>
        <taxon>Gammaproteobacteria</taxon>
        <taxon>Vibrionales</taxon>
        <taxon>Vibrionaceae</taxon>
        <taxon>Vibrio</taxon>
    </lineage>
</organism>
<name>A0A655PKX7_VIBCL</name>
<reference evidence="1 2" key="1">
    <citation type="submission" date="2015-07" db="EMBL/GenBank/DDBJ databases">
        <authorList>
            <consortium name="Pathogen Informatics"/>
        </authorList>
    </citation>
    <scope>NUCLEOTIDE SEQUENCE [LARGE SCALE GENOMIC DNA]</scope>
    <source>
        <strain evidence="1 2">A51</strain>
    </source>
</reference>
<evidence type="ECO:0000313" key="2">
    <source>
        <dbReference type="Proteomes" id="UP000044806"/>
    </source>
</evidence>
<evidence type="ECO:0000313" key="1">
    <source>
        <dbReference type="EMBL" id="CSA26175.1"/>
    </source>
</evidence>